<gene>
    <name evidence="2" type="ORF">GCM10023196_052820</name>
</gene>
<dbReference type="Proteomes" id="UP001501442">
    <property type="component" value="Unassembled WGS sequence"/>
</dbReference>
<dbReference type="SUPFAM" id="SSF54913">
    <property type="entry name" value="GlnB-like"/>
    <property type="match status" value="1"/>
</dbReference>
<reference evidence="3" key="1">
    <citation type="journal article" date="2019" name="Int. J. Syst. Evol. Microbiol.">
        <title>The Global Catalogue of Microorganisms (GCM) 10K type strain sequencing project: providing services to taxonomists for standard genome sequencing and annotation.</title>
        <authorList>
            <consortium name="The Broad Institute Genomics Platform"/>
            <consortium name="The Broad Institute Genome Sequencing Center for Infectious Disease"/>
            <person name="Wu L."/>
            <person name="Ma J."/>
        </authorList>
    </citation>
    <scope>NUCLEOTIDE SEQUENCE [LARGE SCALE GENOMIC DNA]</scope>
    <source>
        <strain evidence="3">JCM 17939</strain>
    </source>
</reference>
<keyword evidence="3" id="KW-1185">Reference proteome</keyword>
<evidence type="ECO:0000313" key="2">
    <source>
        <dbReference type="EMBL" id="GAA4629840.1"/>
    </source>
</evidence>
<dbReference type="Pfam" id="PF02641">
    <property type="entry name" value="DUF190"/>
    <property type="match status" value="1"/>
</dbReference>
<organism evidence="2 3">
    <name type="scientific">Actinoallomurus vinaceus</name>
    <dbReference type="NCBI Taxonomy" id="1080074"/>
    <lineage>
        <taxon>Bacteria</taxon>
        <taxon>Bacillati</taxon>
        <taxon>Actinomycetota</taxon>
        <taxon>Actinomycetes</taxon>
        <taxon>Streptosporangiales</taxon>
        <taxon>Thermomonosporaceae</taxon>
        <taxon>Actinoallomurus</taxon>
    </lineage>
</organism>
<dbReference type="Gene3D" id="3.30.70.120">
    <property type="match status" value="1"/>
</dbReference>
<dbReference type="InterPro" id="IPR003793">
    <property type="entry name" value="UPF0166"/>
</dbReference>
<dbReference type="InterPro" id="IPR015867">
    <property type="entry name" value="N-reg_PII/ATP_PRibTrfase_C"/>
</dbReference>
<evidence type="ECO:0000256" key="1">
    <source>
        <dbReference type="ARBA" id="ARBA00010554"/>
    </source>
</evidence>
<comment type="similarity">
    <text evidence="1">Belongs to the UPF0166 family.</text>
</comment>
<protein>
    <submittedName>
        <fullName evidence="2">Uncharacterized protein</fullName>
    </submittedName>
</protein>
<evidence type="ECO:0000313" key="3">
    <source>
        <dbReference type="Proteomes" id="UP001501442"/>
    </source>
</evidence>
<name>A0ABP8UHD7_9ACTN</name>
<sequence>MTVAIDGFMHPGDERRRTWLRVGRNAPAVITIVDVEPRIRSFLTDLDDVLDDALALLEEVRVPPLPDTR</sequence>
<comment type="caution">
    <text evidence="2">The sequence shown here is derived from an EMBL/GenBank/DDBJ whole genome shotgun (WGS) entry which is preliminary data.</text>
</comment>
<proteinExistence type="inferred from homology"/>
<accession>A0ABP8UHD7</accession>
<dbReference type="EMBL" id="BAABHK010000007">
    <property type="protein sequence ID" value="GAA4629840.1"/>
    <property type="molecule type" value="Genomic_DNA"/>
</dbReference>
<dbReference type="InterPro" id="IPR011322">
    <property type="entry name" value="N-reg_PII-like_a/b"/>
</dbReference>